<dbReference type="GO" id="GO:0003735">
    <property type="term" value="F:structural constituent of ribosome"/>
    <property type="evidence" value="ECO:0007669"/>
    <property type="project" value="InterPro"/>
</dbReference>
<dbReference type="InterPro" id="IPR000999">
    <property type="entry name" value="RNase_III_dom"/>
</dbReference>
<feature type="domain" description="RNase III" evidence="1">
    <location>
        <begin position="107"/>
        <end position="257"/>
    </location>
</feature>
<dbReference type="SUPFAM" id="SSF69065">
    <property type="entry name" value="RNase III domain-like"/>
    <property type="match status" value="1"/>
</dbReference>
<dbReference type="Gene3D" id="1.10.1520.10">
    <property type="entry name" value="Ribonuclease III domain"/>
    <property type="match status" value="1"/>
</dbReference>
<gene>
    <name evidence="2" type="ORF">GLAREA_04737</name>
</gene>
<dbReference type="PANTHER" id="PTHR28160">
    <property type="entry name" value="54S RIBOSOMAL PROTEIN L15, MITOCHONDRIAL"/>
    <property type="match status" value="1"/>
</dbReference>
<dbReference type="RefSeq" id="XP_008085305.1">
    <property type="nucleotide sequence ID" value="XM_008087114.1"/>
</dbReference>
<evidence type="ECO:0000313" key="2">
    <source>
        <dbReference type="EMBL" id="EPE27946.1"/>
    </source>
</evidence>
<dbReference type="GO" id="GO:0004525">
    <property type="term" value="F:ribonuclease III activity"/>
    <property type="evidence" value="ECO:0007669"/>
    <property type="project" value="InterPro"/>
</dbReference>
<dbReference type="GO" id="GO:0006396">
    <property type="term" value="P:RNA processing"/>
    <property type="evidence" value="ECO:0007669"/>
    <property type="project" value="InterPro"/>
</dbReference>
<evidence type="ECO:0000259" key="1">
    <source>
        <dbReference type="Pfam" id="PF14622"/>
    </source>
</evidence>
<dbReference type="GO" id="GO:0032543">
    <property type="term" value="P:mitochondrial translation"/>
    <property type="evidence" value="ECO:0007669"/>
    <property type="project" value="InterPro"/>
</dbReference>
<dbReference type="FunFam" id="1.10.1520.10:FF:000018">
    <property type="entry name" value="RNase III domain protein"/>
    <property type="match status" value="1"/>
</dbReference>
<evidence type="ECO:0000313" key="3">
    <source>
        <dbReference type="Proteomes" id="UP000016922"/>
    </source>
</evidence>
<dbReference type="KEGG" id="glz:GLAREA_04737"/>
<proteinExistence type="predicted"/>
<dbReference type="InterPro" id="IPR040030">
    <property type="entry name" value="Ribosomal_mL57"/>
</dbReference>
<dbReference type="PANTHER" id="PTHR28160:SF1">
    <property type="entry name" value="LARGE RIBOSOMAL SUBUNIT PROTEIN ML57"/>
    <property type="match status" value="1"/>
</dbReference>
<dbReference type="STRING" id="1116229.S3D7G1"/>
<reference evidence="2 3" key="1">
    <citation type="journal article" date="2013" name="BMC Genomics">
        <title>Genomics-driven discovery of the pneumocandin biosynthetic gene cluster in the fungus Glarea lozoyensis.</title>
        <authorList>
            <person name="Chen L."/>
            <person name="Yue Q."/>
            <person name="Zhang X."/>
            <person name="Xiang M."/>
            <person name="Wang C."/>
            <person name="Li S."/>
            <person name="Che Y."/>
            <person name="Ortiz-Lopez F.J."/>
            <person name="Bills G.F."/>
            <person name="Liu X."/>
            <person name="An Z."/>
        </authorList>
    </citation>
    <scope>NUCLEOTIDE SEQUENCE [LARGE SCALE GENOMIC DNA]</scope>
    <source>
        <strain evidence="3">ATCC 20868 / MF5171</strain>
    </source>
</reference>
<dbReference type="AlphaFoldDB" id="S3D7G1"/>
<dbReference type="GeneID" id="19463792"/>
<dbReference type="InterPro" id="IPR036389">
    <property type="entry name" value="RNase_III_sf"/>
</dbReference>
<dbReference type="OrthoDB" id="2281895at2759"/>
<keyword evidence="3" id="KW-1185">Reference proteome</keyword>
<dbReference type="EMBL" id="KE145369">
    <property type="protein sequence ID" value="EPE27946.1"/>
    <property type="molecule type" value="Genomic_DNA"/>
</dbReference>
<protein>
    <submittedName>
        <fullName evidence="2">RNase III</fullName>
    </submittedName>
</protein>
<organism evidence="2 3">
    <name type="scientific">Glarea lozoyensis (strain ATCC 20868 / MF5171)</name>
    <dbReference type="NCBI Taxonomy" id="1116229"/>
    <lineage>
        <taxon>Eukaryota</taxon>
        <taxon>Fungi</taxon>
        <taxon>Dikarya</taxon>
        <taxon>Ascomycota</taxon>
        <taxon>Pezizomycotina</taxon>
        <taxon>Leotiomycetes</taxon>
        <taxon>Helotiales</taxon>
        <taxon>Helotiaceae</taxon>
        <taxon>Glarea</taxon>
    </lineage>
</organism>
<accession>S3D7G1</accession>
<name>S3D7G1_GLAL2</name>
<dbReference type="GO" id="GO:0005762">
    <property type="term" value="C:mitochondrial large ribosomal subunit"/>
    <property type="evidence" value="ECO:0007669"/>
    <property type="project" value="InterPro"/>
</dbReference>
<dbReference type="HOGENOM" id="CLU_057354_0_0_1"/>
<dbReference type="OMA" id="AHTMYAV"/>
<dbReference type="Proteomes" id="UP000016922">
    <property type="component" value="Unassembled WGS sequence"/>
</dbReference>
<sequence length="260" mass="28961">MASRSTCQSLRSSLRQCRPTCEYAGSISSRKSSIRQISATASRLEVDWNADKSERPRWSYTPEEMKAPYPWKPQSAMKSWTTNSDPQKLDRFYVNLLGEGGESVLTDEIKWLAITHKSFDQGRRGFNDRLAFLGRRILTLQANLALVSSSTATQTQTPRNPKDTRARFEHPALNGLKNLSDAPIGEVLTKERLATLAKTMGMAQIMRWQPRMPDKLEASGIDVVLNTCLYAIVGAIALQRGGAYASEVAKQKILKPLGIS</sequence>
<dbReference type="eggNOG" id="ENOG502RXWY">
    <property type="taxonomic scope" value="Eukaryota"/>
</dbReference>
<dbReference type="Pfam" id="PF14622">
    <property type="entry name" value="Ribonucleas_3_3"/>
    <property type="match status" value="1"/>
</dbReference>